<dbReference type="AlphaFoldDB" id="A0A9Q0L3G5"/>
<reference evidence="1" key="1">
    <citation type="journal article" date="2023" name="Plant J.">
        <title>The genome of the king protea, Protea cynaroides.</title>
        <authorList>
            <person name="Chang J."/>
            <person name="Duong T.A."/>
            <person name="Schoeman C."/>
            <person name="Ma X."/>
            <person name="Roodt D."/>
            <person name="Barker N."/>
            <person name="Li Z."/>
            <person name="Van de Peer Y."/>
            <person name="Mizrachi E."/>
        </authorList>
    </citation>
    <scope>NUCLEOTIDE SEQUENCE</scope>
    <source>
        <tissue evidence="1">Young leaves</tissue>
    </source>
</reference>
<comment type="caution">
    <text evidence="1">The sequence shown here is derived from an EMBL/GenBank/DDBJ whole genome shotgun (WGS) entry which is preliminary data.</text>
</comment>
<dbReference type="EMBL" id="JAMYWD010000001">
    <property type="protein sequence ID" value="KAJ4981677.1"/>
    <property type="molecule type" value="Genomic_DNA"/>
</dbReference>
<keyword evidence="2" id="KW-1185">Reference proteome</keyword>
<evidence type="ECO:0000313" key="2">
    <source>
        <dbReference type="Proteomes" id="UP001141806"/>
    </source>
</evidence>
<protein>
    <submittedName>
        <fullName evidence="1">Uncharacterized protein</fullName>
    </submittedName>
</protein>
<accession>A0A9Q0L3G5</accession>
<sequence length="192" mass="21516">MPEFYKNPSRKLHLLKSHRPCRDELPGSSSLAGGYSTTTNMNASYGVISEPIAKGDMPRNSTLQSLFLFSDPWANAHKDFHDRFDGFLNPVAAVTTELYELSKAGSAPEWLPTNPHPSIARLQDGNTSKPHQLQLRNESWWGNHQRGRAYNLAREIGEERVFASTDGRISRDDSTTQTHKCSWEVGIAENCS</sequence>
<dbReference type="Proteomes" id="UP001141806">
    <property type="component" value="Unassembled WGS sequence"/>
</dbReference>
<evidence type="ECO:0000313" key="1">
    <source>
        <dbReference type="EMBL" id="KAJ4981677.1"/>
    </source>
</evidence>
<gene>
    <name evidence="1" type="ORF">NE237_032514</name>
</gene>
<name>A0A9Q0L3G5_9MAGN</name>
<organism evidence="1 2">
    <name type="scientific">Protea cynaroides</name>
    <dbReference type="NCBI Taxonomy" id="273540"/>
    <lineage>
        <taxon>Eukaryota</taxon>
        <taxon>Viridiplantae</taxon>
        <taxon>Streptophyta</taxon>
        <taxon>Embryophyta</taxon>
        <taxon>Tracheophyta</taxon>
        <taxon>Spermatophyta</taxon>
        <taxon>Magnoliopsida</taxon>
        <taxon>Proteales</taxon>
        <taxon>Proteaceae</taxon>
        <taxon>Protea</taxon>
    </lineage>
</organism>
<proteinExistence type="predicted"/>